<proteinExistence type="predicted"/>
<dbReference type="Pfam" id="PF01580">
    <property type="entry name" value="FtsK_SpoIIIE"/>
    <property type="match status" value="1"/>
</dbReference>
<comment type="caution">
    <text evidence="6">The sequence shown here is derived from an EMBL/GenBank/DDBJ whole genome shotgun (WGS) entry which is preliminary data.</text>
</comment>
<dbReference type="AlphaFoldDB" id="A0A1V4I2B7"/>
<dbReference type="SUPFAM" id="SSF52540">
    <property type="entry name" value="P-loop containing nucleoside triphosphate hydrolases"/>
    <property type="match status" value="1"/>
</dbReference>
<evidence type="ECO:0000313" key="7">
    <source>
        <dbReference type="Proteomes" id="UP000189940"/>
    </source>
</evidence>
<evidence type="ECO:0000256" key="1">
    <source>
        <dbReference type="ARBA" id="ARBA00022741"/>
    </source>
</evidence>
<sequence>MMEIFAVVVSALIVGGAAKMIADNRPRKTGDRLPDGVPVWTGSLGGIIVAHGGWHIADVPEECKGEGNRESFASVIDYPFPGAYYTDNLRFRYVLPFTRSKGYVFHFGEEHPIEPEAKRLYILREVIQHIERTCAPQVKAIREEEVAHENRKRELAAFTSRFKLLVEADASRAIAIIKSGGQAKLKDWLNDPNLKMLPDVRATLGNLIANAERDLEWARQHEQSERERSVHEAEQKVMAERLLRLEGPIALTSVPAAVVFGTRVKTGEDWVVPVRQLRHMLVAGVSGSGKSVLLHALCQQFVQLPEIGRLVLVDLKGGIEFDRYRDSVKTEVVWEFGDVCRVIDDLMRLMAERQEVMRQNRWQNWPQHDRVVVVIDEYAELQTEIDTASDKEARARTKRLEANMVSLSRRARALGITLVCALQKATTDSMASSLRNNLELRLVLRQSNALTASGLLDMSGQEMNELSVYPTTLPTGRYYFYDAGGGGIKLLQAQIAPGVVLD</sequence>
<accession>A0A1V4I2B7</accession>
<gene>
    <name evidence="6" type="ORF">B2M20_02400</name>
</gene>
<dbReference type="PROSITE" id="PS50901">
    <property type="entry name" value="FTSK"/>
    <property type="match status" value="1"/>
</dbReference>
<feature type="domain" description="FtsK" evidence="5">
    <location>
        <begin position="267"/>
        <end position="453"/>
    </location>
</feature>
<reference evidence="6 7" key="1">
    <citation type="submission" date="2017-02" db="EMBL/GenBank/DDBJ databases">
        <title>Genome sequence of the nitrite-oxidizing bacterium Nitrobacter vulgaris strain Ab1.</title>
        <authorList>
            <person name="Mellbye B.L."/>
            <person name="Davis E.W."/>
            <person name="Spieck E."/>
            <person name="Chang J.H."/>
            <person name="Bottomley P.J."/>
            <person name="Sayavedra-Soto L.A."/>
        </authorList>
    </citation>
    <scope>NUCLEOTIDE SEQUENCE [LARGE SCALE GENOMIC DNA]</scope>
    <source>
        <strain evidence="6 7">Ab1</strain>
    </source>
</reference>
<dbReference type="InterPro" id="IPR027417">
    <property type="entry name" value="P-loop_NTPase"/>
</dbReference>
<dbReference type="STRING" id="29421.B2M20_02400"/>
<protein>
    <recommendedName>
        <fullName evidence="5">FtsK domain-containing protein</fullName>
    </recommendedName>
</protein>
<comment type="function">
    <text evidence="3">Essential cell division protein that coordinates cell division and chromosome segregation. The N-terminus is involved in assembly of the cell-division machinery. The C-terminus functions as a DNA motor that moves dsDNA in an ATP-dependent manner towards the dif recombination site, which is located within the replication terminus region. Translocation stops specifically at Xer-dif sites, where FtsK interacts with the Xer recombinase, allowing activation of chromosome unlinking by recombination. FtsK orienting polar sequences (KOPS) guide the direction of DNA translocation. FtsK can remove proteins from DNA as it translocates, but translocation stops specifically at XerCD-dif site, thereby preventing removal of XerC and XerD from dif.</text>
</comment>
<dbReference type="GO" id="GO:0003677">
    <property type="term" value="F:DNA binding"/>
    <property type="evidence" value="ECO:0007669"/>
    <property type="project" value="InterPro"/>
</dbReference>
<keyword evidence="2 4" id="KW-0067">ATP-binding</keyword>
<evidence type="ECO:0000256" key="2">
    <source>
        <dbReference type="ARBA" id="ARBA00022840"/>
    </source>
</evidence>
<dbReference type="GO" id="GO:0005524">
    <property type="term" value="F:ATP binding"/>
    <property type="evidence" value="ECO:0007669"/>
    <property type="project" value="UniProtKB-UniRule"/>
</dbReference>
<keyword evidence="7" id="KW-1185">Reference proteome</keyword>
<dbReference type="RefSeq" id="WP_079445504.1">
    <property type="nucleotide sequence ID" value="NZ_MWPQ01000005.1"/>
</dbReference>
<evidence type="ECO:0000256" key="4">
    <source>
        <dbReference type="PROSITE-ProRule" id="PRU00289"/>
    </source>
</evidence>
<dbReference type="InterPro" id="IPR002543">
    <property type="entry name" value="FtsK_dom"/>
</dbReference>
<dbReference type="EMBL" id="MWPQ01000005">
    <property type="protein sequence ID" value="OPH84366.1"/>
    <property type="molecule type" value="Genomic_DNA"/>
</dbReference>
<name>A0A1V4I2B7_NITVU</name>
<dbReference type="Proteomes" id="UP000189940">
    <property type="component" value="Unassembled WGS sequence"/>
</dbReference>
<dbReference type="PANTHER" id="PTHR22683:SF41">
    <property type="entry name" value="DNA TRANSLOCASE FTSK"/>
    <property type="match status" value="1"/>
</dbReference>
<organism evidence="6 7">
    <name type="scientific">Nitrobacter vulgaris</name>
    <dbReference type="NCBI Taxonomy" id="29421"/>
    <lineage>
        <taxon>Bacteria</taxon>
        <taxon>Pseudomonadati</taxon>
        <taxon>Pseudomonadota</taxon>
        <taxon>Alphaproteobacteria</taxon>
        <taxon>Hyphomicrobiales</taxon>
        <taxon>Nitrobacteraceae</taxon>
        <taxon>Nitrobacter</taxon>
    </lineage>
</organism>
<evidence type="ECO:0000313" key="6">
    <source>
        <dbReference type="EMBL" id="OPH84366.1"/>
    </source>
</evidence>
<dbReference type="InterPro" id="IPR050206">
    <property type="entry name" value="FtsK/SpoIIIE/SftA"/>
</dbReference>
<keyword evidence="1 4" id="KW-0547">Nucleotide-binding</keyword>
<dbReference type="SMART" id="SM00382">
    <property type="entry name" value="AAA"/>
    <property type="match status" value="1"/>
</dbReference>
<evidence type="ECO:0000256" key="3">
    <source>
        <dbReference type="ARBA" id="ARBA00024784"/>
    </source>
</evidence>
<evidence type="ECO:0000259" key="5">
    <source>
        <dbReference type="PROSITE" id="PS50901"/>
    </source>
</evidence>
<dbReference type="Gene3D" id="3.40.50.300">
    <property type="entry name" value="P-loop containing nucleotide triphosphate hydrolases"/>
    <property type="match status" value="1"/>
</dbReference>
<dbReference type="InterPro" id="IPR003593">
    <property type="entry name" value="AAA+_ATPase"/>
</dbReference>
<feature type="binding site" evidence="4">
    <location>
        <begin position="284"/>
        <end position="291"/>
    </location>
    <ligand>
        <name>ATP</name>
        <dbReference type="ChEBI" id="CHEBI:30616"/>
    </ligand>
</feature>
<dbReference type="PANTHER" id="PTHR22683">
    <property type="entry name" value="SPORULATION PROTEIN RELATED"/>
    <property type="match status" value="1"/>
</dbReference>